<keyword evidence="2" id="KW-1185">Reference proteome</keyword>
<gene>
    <name evidence="1" type="ORF">HW452_15095</name>
</gene>
<comment type="caution">
    <text evidence="1">The sequence shown here is derived from an EMBL/GenBank/DDBJ whole genome shotgun (WGS) entry which is preliminary data.</text>
</comment>
<evidence type="ECO:0000313" key="2">
    <source>
        <dbReference type="Proteomes" id="UP001319846"/>
    </source>
</evidence>
<name>A0ACC5VYA9_9GAMM</name>
<protein>
    <submittedName>
        <fullName evidence="1">Entericidin A/B family lipoprotein</fullName>
    </submittedName>
</protein>
<sequence length="44" mass="4507">MKRRVILGVGLLTTLLVLSGCNTIHGAGEDIEQGGKAIQQSAAS</sequence>
<organism evidence="1 2">
    <name type="scientific">Vreelandella aquamarina</name>
    <dbReference type="NCBI Taxonomy" id="77097"/>
    <lineage>
        <taxon>Bacteria</taxon>
        <taxon>Pseudomonadati</taxon>
        <taxon>Pseudomonadota</taxon>
        <taxon>Gammaproteobacteria</taxon>
        <taxon>Oceanospirillales</taxon>
        <taxon>Halomonadaceae</taxon>
        <taxon>Vreelandella</taxon>
    </lineage>
</organism>
<keyword evidence="1" id="KW-0449">Lipoprotein</keyword>
<evidence type="ECO:0000313" key="1">
    <source>
        <dbReference type="EMBL" id="MBZ5488850.1"/>
    </source>
</evidence>
<dbReference type="Proteomes" id="UP001319846">
    <property type="component" value="Unassembled WGS sequence"/>
</dbReference>
<dbReference type="EMBL" id="JABYQT010000012">
    <property type="protein sequence ID" value="MBZ5488850.1"/>
    <property type="molecule type" value="Genomic_DNA"/>
</dbReference>
<accession>A0ACC5VYA9</accession>
<proteinExistence type="predicted"/>
<reference evidence="1" key="1">
    <citation type="submission" date="2020-06" db="EMBL/GenBank/DDBJ databases">
        <title>Whole Genome Sequence of Halomonas aquamarina MB598.</title>
        <authorList>
            <person name="Pervaiz M."/>
            <person name="Fariq A."/>
            <person name="Yasmin A."/>
            <person name="Welch M."/>
        </authorList>
    </citation>
    <scope>NUCLEOTIDE SEQUENCE</scope>
    <source>
        <strain evidence="1">MB598</strain>
    </source>
</reference>